<accession>A0A1E7Y055</accession>
<dbReference type="InterPro" id="IPR036844">
    <property type="entry name" value="Hint_dom_sf"/>
</dbReference>
<sequence length="1389" mass="153796">MSRTIRQAGVNARHLGGGFVRTANGEAWQYMVMPSQPSVSDAADWGERLKAARPLTIIMPRLADLTPSIPLANRRALKSFYRPIHILAMSTPVRFEPSPTLDGRNRRLLAMEHRGDVVHDRLTVIGVRLDAGGGKGRFLDRVVNLVVQAGDQAAYGEAPDDAFDTDRAVISEILRAGGCVPPTDAQMNRALAWWVTDRKPDPLEVMVERGHMHAFPDERTARLAEKLRDTRVDCATWSKRIEIRGTWPMTIATLGALPFDGTSEHDPRSAWAAHLLASSDSGGQGAVAISVRGLVEPGEISRDQIDKDKDKVLEQAIKQATDGHKANEGIAEELLAASDVYQKDGRPWPTLVDGHVQVAIPGIIDRPSQVNYPGELNLNQDNQNTAWQDMQIGSEITYCPSPVYWPTPILAFAGLAGRSLAGEDMGEGRKSDLPGALLGFTEKDRQPVYCSPFASRYRHTPPAMLITGRTGSGKASTLDTKVSMPPQPRWPHGGVATIGDLQVGDLLYADDGKAYPISYLSPIRSDDLYEIEFSDGQRLKATGEHQWRVWDFTSRKGVRSDKHRTSLDRQAAIRGAVEELDRLKADVGGATWTARECYGAVEPILQKAGIGMDCREQWVYGVMRCMELEPMRERRRVAGKRQGRAWPAGPLAEQVLDILEHPLKGDISPARARRIALLRDAYESGLEGEIGLKELTDIMGGTKAARDMVKETLKRVTLKPSEADGENVILTSVWRAADMLEGIARRIMWRYDEDGTEHYDAQIVTTREMLEAGLTVNNGHANWAIPRPKPVEGVHMDLPLDPWCLGAWLADGSKTDGSFASDPTNGDLDHVRRHLEEADFEVHDAAEAKRIRTIGLRPLLRRMGLYGDKHIPEEYFNASVEQRLELVRGLLDQDGTIDPRTHGIEFCQSLDHKPIVDGLVRLLRSLGVIVHEPSRSQAGYRDADGTYHRTQDRLRVTFTTDLPVFSLPRKKALLPRETRETANWLYVKSIRRVPDEPHRCLSIESPDHTYLVGGYIPTHNTRVLLHLAAQWGRLPNPDDRKSTIPIVFFDPKPNSSDFGPFVKSMGGMLVRLDSPEAEGILDPVRCIPWTMKDMIVQTAVEMLSQITGGRDADRSRDLALTSIIGYGLRHGADCTGEAVRIAYKAHQEGGEDADRIDPLVDEITPMLERQATNSSMFKLIYGTRHGGRRLAVSDGLTLLSAGTMNIISEKEADSGPSDIQRWVVRMAALGASASIIGRNGVLVVDEAWSLLGDRFGVSVVNRMGRLARDQHYMPVFASQKVTEFVEAGLQDFMGRGIAMAMGSKAEFSGMESQTEQTCRLFGQPEDGEMAERMSHDQTLDSESNEPDRQSLYALFDPDTGELVRGSIGYYIGLDKTAIPVEIRISDKLV</sequence>
<gene>
    <name evidence="3" type="ORF">BBK15_05975</name>
</gene>
<dbReference type="Gene3D" id="3.10.28.10">
    <property type="entry name" value="Homing endonucleases"/>
    <property type="match status" value="1"/>
</dbReference>
<dbReference type="OrthoDB" id="5125659at2"/>
<feature type="region of interest" description="Disordered" evidence="1">
    <location>
        <begin position="464"/>
        <end position="494"/>
    </location>
</feature>
<evidence type="ECO:0000313" key="4">
    <source>
        <dbReference type="Proteomes" id="UP000175684"/>
    </source>
</evidence>
<name>A0A1E7Y055_BIFAD</name>
<reference evidence="3 4" key="1">
    <citation type="submission" date="2016-07" db="EMBL/GenBank/DDBJ databases">
        <title>Draft Genome Sequence of Bifidobacterium adolescentis strain Km 4.</title>
        <authorList>
            <person name="Danilenko V.N."/>
        </authorList>
    </citation>
    <scope>NUCLEOTIDE SEQUENCE [LARGE SCALE GENOMIC DNA]</scope>
    <source>
        <strain evidence="3 4">Km 4</strain>
    </source>
</reference>
<dbReference type="InterPro" id="IPR027434">
    <property type="entry name" value="Homing_endonucl"/>
</dbReference>
<evidence type="ECO:0000259" key="2">
    <source>
        <dbReference type="PROSITE" id="PS50819"/>
    </source>
</evidence>
<protein>
    <recommendedName>
        <fullName evidence="2">DOD-type homing endonuclease domain-containing protein</fullName>
    </recommendedName>
</protein>
<dbReference type="SUPFAM" id="SSF51294">
    <property type="entry name" value="Hedgehog/intein (Hint) domain"/>
    <property type="match status" value="1"/>
</dbReference>
<comment type="caution">
    <text evidence="3">The sequence shown here is derived from an EMBL/GenBank/DDBJ whole genome shotgun (WGS) entry which is preliminary data.</text>
</comment>
<feature type="domain" description="DOD-type homing endonuclease" evidence="2">
    <location>
        <begin position="804"/>
        <end position="928"/>
    </location>
</feature>
<dbReference type="PROSITE" id="PS50819">
    <property type="entry name" value="INTEIN_ENDONUCLEASE"/>
    <property type="match status" value="1"/>
</dbReference>
<evidence type="ECO:0000313" key="3">
    <source>
        <dbReference type="EMBL" id="OFA35010.1"/>
    </source>
</evidence>
<organism evidence="3 4">
    <name type="scientific">Bifidobacterium adolescentis</name>
    <dbReference type="NCBI Taxonomy" id="1680"/>
    <lineage>
        <taxon>Bacteria</taxon>
        <taxon>Bacillati</taxon>
        <taxon>Actinomycetota</taxon>
        <taxon>Actinomycetes</taxon>
        <taxon>Bifidobacteriales</taxon>
        <taxon>Bifidobacteriaceae</taxon>
        <taxon>Bifidobacterium</taxon>
    </lineage>
</organism>
<evidence type="ECO:0000256" key="1">
    <source>
        <dbReference type="SAM" id="MobiDB-lite"/>
    </source>
</evidence>
<dbReference type="EMBL" id="MAXD01000003">
    <property type="protein sequence ID" value="OFA35010.1"/>
    <property type="molecule type" value="Genomic_DNA"/>
</dbReference>
<dbReference type="Proteomes" id="UP000175684">
    <property type="component" value="Unassembled WGS sequence"/>
</dbReference>
<dbReference type="InterPro" id="IPR004042">
    <property type="entry name" value="Intein_endonuc_central"/>
</dbReference>
<proteinExistence type="predicted"/>
<dbReference type="GO" id="GO:0004519">
    <property type="term" value="F:endonuclease activity"/>
    <property type="evidence" value="ECO:0007669"/>
    <property type="project" value="InterPro"/>
</dbReference>
<dbReference type="SUPFAM" id="SSF55608">
    <property type="entry name" value="Homing endonucleases"/>
    <property type="match status" value="1"/>
</dbReference>
<dbReference type="RefSeq" id="WP_070122565.1">
    <property type="nucleotide sequence ID" value="NZ_MAXD01000003.1"/>
</dbReference>